<evidence type="ECO:0000313" key="7">
    <source>
        <dbReference type="EMBL" id="MBO9202996.1"/>
    </source>
</evidence>
<accession>A0ABS3YYK3</accession>
<keyword evidence="3" id="KW-1015">Disulfide bond</keyword>
<proteinExistence type="predicted"/>
<evidence type="ECO:0000313" key="8">
    <source>
        <dbReference type="Proteomes" id="UP000677244"/>
    </source>
</evidence>
<dbReference type="InterPro" id="IPR000866">
    <property type="entry name" value="AhpC/TSA"/>
</dbReference>
<dbReference type="Pfam" id="PF00578">
    <property type="entry name" value="AhpC-TSA"/>
    <property type="match status" value="1"/>
</dbReference>
<comment type="caution">
    <text evidence="7">The sequence shown here is derived from an EMBL/GenBank/DDBJ whole genome shotgun (WGS) entry which is preliminary data.</text>
</comment>
<evidence type="ECO:0000256" key="1">
    <source>
        <dbReference type="ARBA" id="ARBA00004196"/>
    </source>
</evidence>
<dbReference type="Proteomes" id="UP000677244">
    <property type="component" value="Unassembled WGS sequence"/>
</dbReference>
<keyword evidence="8" id="KW-1185">Reference proteome</keyword>
<dbReference type="InterPro" id="IPR013766">
    <property type="entry name" value="Thioredoxin_domain"/>
</dbReference>
<sequence length="286" mass="32704">MKLFFLSTVACCLFTGKLLAQDSALLAKQQTEWKQALAEADKKLEDCQNLYYDAQKQKMKYDTIGLAQWRYEMKGLKDYRRQQEIAFIKAHPNYQVSAEALKDALGYLPDDIRIYDKLFKGLSKEVQKSKEGILLKKSIDGFMAVRIGAVAPLFSSPDTAGVSINLKDFRGKYVLLDFWASWCIPCREENPSVLKAYQQFRDKNFTVLGVSLDQSNKRAAWIKAINDDGLVWNHVSDLTYWNNAVAKLYSIRSIPQNFLIDPNGKIVAANLRGEELFNKLQELILH</sequence>
<dbReference type="CDD" id="cd02966">
    <property type="entry name" value="TlpA_like_family"/>
    <property type="match status" value="1"/>
</dbReference>
<evidence type="ECO:0000256" key="5">
    <source>
        <dbReference type="SAM" id="SignalP"/>
    </source>
</evidence>
<gene>
    <name evidence="7" type="ORF">J7I42_22080</name>
</gene>
<reference evidence="7 8" key="1">
    <citation type="submission" date="2021-03" db="EMBL/GenBank/DDBJ databases">
        <title>Assistant Professor.</title>
        <authorList>
            <person name="Huq M.A."/>
        </authorList>
    </citation>
    <scope>NUCLEOTIDE SEQUENCE [LARGE SCALE GENOMIC DNA]</scope>
    <source>
        <strain evidence="7 8">MAH-29</strain>
    </source>
</reference>
<feature type="domain" description="Thioredoxin" evidence="6">
    <location>
        <begin position="145"/>
        <end position="286"/>
    </location>
</feature>
<protein>
    <submittedName>
        <fullName evidence="7">Redoxin domain-containing protein</fullName>
    </submittedName>
</protein>
<evidence type="ECO:0000256" key="4">
    <source>
        <dbReference type="ARBA" id="ARBA00023284"/>
    </source>
</evidence>
<dbReference type="PANTHER" id="PTHR42852:SF6">
    <property type="entry name" value="THIOL:DISULFIDE INTERCHANGE PROTEIN DSBE"/>
    <property type="match status" value="1"/>
</dbReference>
<dbReference type="EMBL" id="JAGHKO010000005">
    <property type="protein sequence ID" value="MBO9202996.1"/>
    <property type="molecule type" value="Genomic_DNA"/>
</dbReference>
<dbReference type="SUPFAM" id="SSF52833">
    <property type="entry name" value="Thioredoxin-like"/>
    <property type="match status" value="1"/>
</dbReference>
<name>A0ABS3YYK3_9BACT</name>
<keyword evidence="4" id="KW-0676">Redox-active center</keyword>
<dbReference type="Gene3D" id="3.40.30.10">
    <property type="entry name" value="Glutaredoxin"/>
    <property type="match status" value="1"/>
</dbReference>
<feature type="signal peptide" evidence="5">
    <location>
        <begin position="1"/>
        <end position="20"/>
    </location>
</feature>
<dbReference type="InterPro" id="IPR036249">
    <property type="entry name" value="Thioredoxin-like_sf"/>
</dbReference>
<keyword evidence="2" id="KW-0201">Cytochrome c-type biogenesis</keyword>
<comment type="subcellular location">
    <subcellularLocation>
        <location evidence="1">Cell envelope</location>
    </subcellularLocation>
</comment>
<evidence type="ECO:0000256" key="2">
    <source>
        <dbReference type="ARBA" id="ARBA00022748"/>
    </source>
</evidence>
<dbReference type="InterPro" id="IPR050553">
    <property type="entry name" value="Thioredoxin_ResA/DsbE_sf"/>
</dbReference>
<evidence type="ECO:0000256" key="3">
    <source>
        <dbReference type="ARBA" id="ARBA00023157"/>
    </source>
</evidence>
<evidence type="ECO:0000259" key="6">
    <source>
        <dbReference type="PROSITE" id="PS51352"/>
    </source>
</evidence>
<dbReference type="PROSITE" id="PS51352">
    <property type="entry name" value="THIOREDOXIN_2"/>
    <property type="match status" value="1"/>
</dbReference>
<organism evidence="7 8">
    <name type="scientific">Niastella soli</name>
    <dbReference type="NCBI Taxonomy" id="2821487"/>
    <lineage>
        <taxon>Bacteria</taxon>
        <taxon>Pseudomonadati</taxon>
        <taxon>Bacteroidota</taxon>
        <taxon>Chitinophagia</taxon>
        <taxon>Chitinophagales</taxon>
        <taxon>Chitinophagaceae</taxon>
        <taxon>Niastella</taxon>
    </lineage>
</organism>
<keyword evidence="5" id="KW-0732">Signal</keyword>
<dbReference type="RefSeq" id="WP_209141053.1">
    <property type="nucleotide sequence ID" value="NZ_JAGHKO010000005.1"/>
</dbReference>
<dbReference type="PANTHER" id="PTHR42852">
    <property type="entry name" value="THIOL:DISULFIDE INTERCHANGE PROTEIN DSBE"/>
    <property type="match status" value="1"/>
</dbReference>
<feature type="chain" id="PRO_5047211941" evidence="5">
    <location>
        <begin position="21"/>
        <end position="286"/>
    </location>
</feature>